<name>A0A455SWD6_9CHLR</name>
<organism evidence="1">
    <name type="scientific">Thermogemmatispora argillosa</name>
    <dbReference type="NCBI Taxonomy" id="2045280"/>
    <lineage>
        <taxon>Bacteria</taxon>
        <taxon>Bacillati</taxon>
        <taxon>Chloroflexota</taxon>
        <taxon>Ktedonobacteria</taxon>
        <taxon>Thermogemmatisporales</taxon>
        <taxon>Thermogemmatisporaceae</taxon>
        <taxon>Thermogemmatispora</taxon>
    </lineage>
</organism>
<protein>
    <submittedName>
        <fullName evidence="1">Uncharacterized protein</fullName>
    </submittedName>
</protein>
<dbReference type="AlphaFoldDB" id="A0A455SWD6"/>
<evidence type="ECO:0000313" key="1">
    <source>
        <dbReference type="EMBL" id="BBH92743.1"/>
    </source>
</evidence>
<proteinExistence type="predicted"/>
<dbReference type="EMBL" id="AP019377">
    <property type="protein sequence ID" value="BBH92743.1"/>
    <property type="molecule type" value="Genomic_DNA"/>
</dbReference>
<sequence>MLARLLGASDSGKLRADRPPLYGLAASNPYCGPVRGPASLLLVSLTAKQERKGTPPVLLSVSAAEVHGKHSPSRKTLFLLRTGNETQLIAISRRKSDGDRAEARSRFSL</sequence>
<reference evidence="1" key="1">
    <citation type="submission" date="2018-12" db="EMBL/GenBank/DDBJ databases">
        <title>Novel natural products biosynthetic potential of the class Ktedonobacteria.</title>
        <authorList>
            <person name="Zheng Y."/>
            <person name="Saitou A."/>
            <person name="Wang C.M."/>
            <person name="Toyoda A."/>
            <person name="Minakuchi Y."/>
            <person name="Sekiguchi Y."/>
            <person name="Ueda K."/>
            <person name="Takano H."/>
            <person name="Sakai Y."/>
            <person name="Yokota A."/>
            <person name="Yabe S."/>
        </authorList>
    </citation>
    <scope>NUCLEOTIDE SEQUENCE</scope>
    <source>
        <strain evidence="1">A3-2</strain>
    </source>
</reference>
<gene>
    <name evidence="1" type="ORF">KTA_09420</name>
</gene>
<accession>A0A455SWD6</accession>